<dbReference type="PANTHER" id="PTHR37301">
    <property type="entry name" value="DNA-BINDING PROTEIN-RELATED"/>
    <property type="match status" value="1"/>
</dbReference>
<evidence type="ECO:0000259" key="1">
    <source>
        <dbReference type="Pfam" id="PF13443"/>
    </source>
</evidence>
<keyword evidence="3" id="KW-1185">Reference proteome</keyword>
<feature type="domain" description="HTH cro/C1-type" evidence="1">
    <location>
        <begin position="6"/>
        <end position="66"/>
    </location>
</feature>
<dbReference type="OrthoDB" id="8115576at2"/>
<dbReference type="Gene3D" id="1.10.260.40">
    <property type="entry name" value="lambda repressor-like DNA-binding domains"/>
    <property type="match status" value="1"/>
</dbReference>
<dbReference type="InterPro" id="IPR010982">
    <property type="entry name" value="Lambda_DNA-bd_dom_sf"/>
</dbReference>
<evidence type="ECO:0000313" key="3">
    <source>
        <dbReference type="Proteomes" id="UP000252893"/>
    </source>
</evidence>
<accession>A0A366DGR9</accession>
<protein>
    <submittedName>
        <fullName evidence="2">Putative transcriptional regulator</fullName>
    </submittedName>
</protein>
<dbReference type="GO" id="GO:0003677">
    <property type="term" value="F:DNA binding"/>
    <property type="evidence" value="ECO:0007669"/>
    <property type="project" value="InterPro"/>
</dbReference>
<dbReference type="SUPFAM" id="SSF47413">
    <property type="entry name" value="lambda repressor-like DNA-binding domains"/>
    <property type="match status" value="1"/>
</dbReference>
<sequence>MQIKVNIKARMAQAGIRNRELAPILGLNEPNTSLLINGKFKTISYEQMATLCKTLSCQPNDLFELVQ</sequence>
<dbReference type="AlphaFoldDB" id="A0A366DGR9"/>
<dbReference type="RefSeq" id="WP_113946390.1">
    <property type="nucleotide sequence ID" value="NZ_JBHEEG010000001.1"/>
</dbReference>
<dbReference type="Proteomes" id="UP000252893">
    <property type="component" value="Unassembled WGS sequence"/>
</dbReference>
<dbReference type="EMBL" id="QNRH01000016">
    <property type="protein sequence ID" value="RBO89280.1"/>
    <property type="molecule type" value="Genomic_DNA"/>
</dbReference>
<comment type="caution">
    <text evidence="2">The sequence shown here is derived from an EMBL/GenBank/DDBJ whole genome shotgun (WGS) entry which is preliminary data.</text>
</comment>
<reference evidence="2 3" key="1">
    <citation type="submission" date="2018-06" db="EMBL/GenBank/DDBJ databases">
        <title>Genomic Encyclopedia of Type Strains, Phase IV (KMG-IV): sequencing the most valuable type-strain genomes for metagenomic binning, comparative biology and taxonomic classification.</title>
        <authorList>
            <person name="Goeker M."/>
        </authorList>
    </citation>
    <scope>NUCLEOTIDE SEQUENCE [LARGE SCALE GENOMIC DNA]</scope>
    <source>
        <strain evidence="2 3">DSM 25619</strain>
    </source>
</reference>
<dbReference type="Pfam" id="PF13443">
    <property type="entry name" value="HTH_26"/>
    <property type="match status" value="1"/>
</dbReference>
<organism evidence="2 3">
    <name type="scientific">Pseudochrobactrum asaccharolyticum</name>
    <dbReference type="NCBI Taxonomy" id="354351"/>
    <lineage>
        <taxon>Bacteria</taxon>
        <taxon>Pseudomonadati</taxon>
        <taxon>Pseudomonadota</taxon>
        <taxon>Alphaproteobacteria</taxon>
        <taxon>Hyphomicrobiales</taxon>
        <taxon>Brucellaceae</taxon>
        <taxon>Pseudochrobactrum</taxon>
    </lineage>
</organism>
<gene>
    <name evidence="2" type="ORF">DFR47_1168</name>
</gene>
<proteinExistence type="predicted"/>
<dbReference type="InterPro" id="IPR001387">
    <property type="entry name" value="Cro/C1-type_HTH"/>
</dbReference>
<dbReference type="PANTHER" id="PTHR37301:SF1">
    <property type="entry name" value="DNA-BINDING PROTEIN"/>
    <property type="match status" value="1"/>
</dbReference>
<name>A0A366DGR9_9HYPH</name>
<evidence type="ECO:0000313" key="2">
    <source>
        <dbReference type="EMBL" id="RBO89280.1"/>
    </source>
</evidence>